<evidence type="ECO:0000313" key="4">
    <source>
        <dbReference type="EMBL" id="PPE73596.1"/>
    </source>
</evidence>
<dbReference type="Pfam" id="PF12740">
    <property type="entry name" value="PETase"/>
    <property type="match status" value="1"/>
</dbReference>
<proteinExistence type="predicted"/>
<evidence type="ECO:0000259" key="3">
    <source>
        <dbReference type="Pfam" id="PF12740"/>
    </source>
</evidence>
<organism evidence="4 5">
    <name type="scientific">Solimonas fluminis</name>
    <dbReference type="NCBI Taxonomy" id="2086571"/>
    <lineage>
        <taxon>Bacteria</taxon>
        <taxon>Pseudomonadati</taxon>
        <taxon>Pseudomonadota</taxon>
        <taxon>Gammaproteobacteria</taxon>
        <taxon>Nevskiales</taxon>
        <taxon>Nevskiaceae</taxon>
        <taxon>Solimonas</taxon>
    </lineage>
</organism>
<protein>
    <submittedName>
        <fullName evidence="4">Alpha/beta hydrolase</fullName>
    </submittedName>
</protein>
<dbReference type="OrthoDB" id="1466228at2"/>
<evidence type="ECO:0000256" key="2">
    <source>
        <dbReference type="SAM" id="SignalP"/>
    </source>
</evidence>
<dbReference type="InterPro" id="IPR050261">
    <property type="entry name" value="FrsA_esterase"/>
</dbReference>
<evidence type="ECO:0000313" key="5">
    <source>
        <dbReference type="Proteomes" id="UP000238220"/>
    </source>
</evidence>
<dbReference type="AlphaFoldDB" id="A0A2S5TF40"/>
<dbReference type="Proteomes" id="UP000238220">
    <property type="component" value="Unassembled WGS sequence"/>
</dbReference>
<name>A0A2S5TF40_9GAMM</name>
<feature type="signal peptide" evidence="2">
    <location>
        <begin position="1"/>
        <end position="22"/>
    </location>
</feature>
<comment type="caution">
    <text evidence="4">The sequence shown here is derived from an EMBL/GenBank/DDBJ whole genome shotgun (WGS) entry which is preliminary data.</text>
</comment>
<dbReference type="PANTHER" id="PTHR22946:SF9">
    <property type="entry name" value="POLYKETIDE TRANSFERASE AF380"/>
    <property type="match status" value="1"/>
</dbReference>
<keyword evidence="1 4" id="KW-0378">Hydrolase</keyword>
<feature type="domain" description="PET hydrolase/cutinase-like" evidence="3">
    <location>
        <begin position="154"/>
        <end position="356"/>
    </location>
</feature>
<sequence>MKRIAALLLALWLAACGGGSQAPGGAGVLPKAWPASGPGEDPPPAPPVVEALMGRLDLLPALLPPAVATTLFDPLITGVTVRDLTDPALVAFTVRATLAQLLGPKPAEIFHWYGHPDYNHAVAQVPVHFQNRHGTSLYGEIVLPRRGQVPPSDGPFPAILVLEGQNTNLAMYRWWHQLYADAGYLVFAFDFSGQGHSEDEAEGDPGDNVHDAQDALDYLLERSPVAGAVDRRRIGVVGHSMGAIASLGLQAVEPRIHAAVAAAPISESSAPFDANPVPVMIQTGDHDGPVAPIPVVNPAVVRPVYDKLQGDRAFIVADASTHAQHTNYALLPTASWGLELAGRYSLAWMDWHLRRDPAALEILRSPHPHLSWLWDSEVRIGPDSVVMRGAGPLP</sequence>
<dbReference type="RefSeq" id="WP_104230658.1">
    <property type="nucleotide sequence ID" value="NZ_PSNW01000006.1"/>
</dbReference>
<dbReference type="SUPFAM" id="SSF53474">
    <property type="entry name" value="alpha/beta-Hydrolases"/>
    <property type="match status" value="1"/>
</dbReference>
<gene>
    <name evidence="4" type="ORF">C3942_12395</name>
</gene>
<keyword evidence="5" id="KW-1185">Reference proteome</keyword>
<dbReference type="Gene3D" id="3.40.50.1820">
    <property type="entry name" value="alpha/beta hydrolase"/>
    <property type="match status" value="1"/>
</dbReference>
<dbReference type="PROSITE" id="PS51257">
    <property type="entry name" value="PROKAR_LIPOPROTEIN"/>
    <property type="match status" value="1"/>
</dbReference>
<dbReference type="EMBL" id="PSNW01000006">
    <property type="protein sequence ID" value="PPE73596.1"/>
    <property type="molecule type" value="Genomic_DNA"/>
</dbReference>
<keyword evidence="2" id="KW-0732">Signal</keyword>
<dbReference type="GO" id="GO:0052689">
    <property type="term" value="F:carboxylic ester hydrolase activity"/>
    <property type="evidence" value="ECO:0007669"/>
    <property type="project" value="UniProtKB-ARBA"/>
</dbReference>
<dbReference type="PANTHER" id="PTHR22946">
    <property type="entry name" value="DIENELACTONE HYDROLASE DOMAIN-CONTAINING PROTEIN-RELATED"/>
    <property type="match status" value="1"/>
</dbReference>
<accession>A0A2S5TF40</accession>
<feature type="chain" id="PRO_5015431032" evidence="2">
    <location>
        <begin position="23"/>
        <end position="394"/>
    </location>
</feature>
<dbReference type="InterPro" id="IPR029058">
    <property type="entry name" value="AB_hydrolase_fold"/>
</dbReference>
<reference evidence="4 5" key="1">
    <citation type="submission" date="2018-02" db="EMBL/GenBank/DDBJ databases">
        <title>Genome sequencing of Solimonas sp. HR-BB.</title>
        <authorList>
            <person name="Lee Y."/>
            <person name="Jeon C.O."/>
        </authorList>
    </citation>
    <scope>NUCLEOTIDE SEQUENCE [LARGE SCALE GENOMIC DNA]</scope>
    <source>
        <strain evidence="4 5">HR-BB</strain>
    </source>
</reference>
<dbReference type="InterPro" id="IPR041127">
    <property type="entry name" value="PET_hydrolase/cutinase-like"/>
</dbReference>
<evidence type="ECO:0000256" key="1">
    <source>
        <dbReference type="ARBA" id="ARBA00022801"/>
    </source>
</evidence>